<protein>
    <submittedName>
        <fullName evidence="6">Anion permease</fullName>
    </submittedName>
</protein>
<keyword evidence="2 5" id="KW-0812">Transmembrane</keyword>
<feature type="transmembrane region" description="Helical" evidence="5">
    <location>
        <begin position="144"/>
        <end position="168"/>
    </location>
</feature>
<keyword evidence="4 5" id="KW-0472">Membrane</keyword>
<proteinExistence type="predicted"/>
<evidence type="ECO:0000313" key="6">
    <source>
        <dbReference type="EMBL" id="MBD5771418.1"/>
    </source>
</evidence>
<reference evidence="6 7" key="1">
    <citation type="submission" date="2020-09" db="EMBL/GenBank/DDBJ databases">
        <title>Marinomonas sp. nov., isolated from the cysticercosis algae of Qingdao, China.</title>
        <authorList>
            <person name="Sun X."/>
        </authorList>
    </citation>
    <scope>NUCLEOTIDE SEQUENCE [LARGE SCALE GENOMIC DNA]</scope>
    <source>
        <strain evidence="6 7">SM2066</strain>
    </source>
</reference>
<feature type="transmembrane region" description="Helical" evidence="5">
    <location>
        <begin position="103"/>
        <end position="123"/>
    </location>
</feature>
<feature type="transmembrane region" description="Helical" evidence="5">
    <location>
        <begin position="188"/>
        <end position="204"/>
    </location>
</feature>
<dbReference type="PANTHER" id="PTHR10283">
    <property type="entry name" value="SOLUTE CARRIER FAMILY 13 MEMBER"/>
    <property type="match status" value="1"/>
</dbReference>
<comment type="caution">
    <text evidence="6">The sequence shown here is derived from an EMBL/GenBank/DDBJ whole genome shotgun (WGS) entry which is preliminary data.</text>
</comment>
<evidence type="ECO:0000256" key="5">
    <source>
        <dbReference type="SAM" id="Phobius"/>
    </source>
</evidence>
<dbReference type="Proteomes" id="UP000604161">
    <property type="component" value="Unassembled WGS sequence"/>
</dbReference>
<evidence type="ECO:0000256" key="3">
    <source>
        <dbReference type="ARBA" id="ARBA00022989"/>
    </source>
</evidence>
<feature type="transmembrane region" description="Helical" evidence="5">
    <location>
        <begin position="457"/>
        <end position="477"/>
    </location>
</feature>
<organism evidence="6 7">
    <name type="scientific">Marinomonas colpomeniae</name>
    <dbReference type="NCBI Taxonomy" id="2774408"/>
    <lineage>
        <taxon>Bacteria</taxon>
        <taxon>Pseudomonadati</taxon>
        <taxon>Pseudomonadota</taxon>
        <taxon>Gammaproteobacteria</taxon>
        <taxon>Oceanospirillales</taxon>
        <taxon>Oceanospirillaceae</taxon>
        <taxon>Marinomonas</taxon>
    </lineage>
</organism>
<feature type="transmembrane region" description="Helical" evidence="5">
    <location>
        <begin position="335"/>
        <end position="356"/>
    </location>
</feature>
<keyword evidence="7" id="KW-1185">Reference proteome</keyword>
<feature type="transmembrane region" description="Helical" evidence="5">
    <location>
        <begin position="234"/>
        <end position="254"/>
    </location>
</feature>
<evidence type="ECO:0000256" key="2">
    <source>
        <dbReference type="ARBA" id="ARBA00022692"/>
    </source>
</evidence>
<keyword evidence="3 5" id="KW-1133">Transmembrane helix</keyword>
<feature type="transmembrane region" description="Helical" evidence="5">
    <location>
        <begin position="27"/>
        <end position="47"/>
    </location>
</feature>
<feature type="transmembrane region" description="Helical" evidence="5">
    <location>
        <begin position="303"/>
        <end position="323"/>
    </location>
</feature>
<gene>
    <name evidence="6" type="ORF">IF202_10190</name>
</gene>
<name>A0ABR8NZS6_9GAMM</name>
<dbReference type="RefSeq" id="WP_191594798.1">
    <property type="nucleotide sequence ID" value="NZ_JACYFC010000003.1"/>
</dbReference>
<comment type="subcellular location">
    <subcellularLocation>
        <location evidence="1">Membrane</location>
        <topology evidence="1">Multi-pass membrane protein</topology>
    </subcellularLocation>
</comment>
<evidence type="ECO:0000256" key="1">
    <source>
        <dbReference type="ARBA" id="ARBA00004141"/>
    </source>
</evidence>
<dbReference type="EMBL" id="JACYFC010000003">
    <property type="protein sequence ID" value="MBD5771418.1"/>
    <property type="molecule type" value="Genomic_DNA"/>
</dbReference>
<feature type="transmembrane region" description="Helical" evidence="5">
    <location>
        <begin position="376"/>
        <end position="402"/>
    </location>
</feature>
<evidence type="ECO:0000313" key="7">
    <source>
        <dbReference type="Proteomes" id="UP000604161"/>
    </source>
</evidence>
<sequence length="483" mass="52285">MSQKSNSSEVSSSVNKTIISAPSQPTWPLYLIFIMTLLIGLIASYYLTMQQALVSGMLFFCIAFWATSLIPAYWPALGLFAFATATQLTPNEIIFSGFESSTFWLLFSGMIFGAAIVHTGLNSRATYFLTQILGNSYQGTIIKLALFAMGLAFLIPSAIGRIVLIIPIIASLADHFGYDEDSNGRKGMLLAASFGTFLPAFSILPANAPNMLLAGMAEALYAAPFSYWEYLILHFPVMGLGKLVITIIAILWLFPDKDPSATTQVDQPQLNARPSALSKIEKRLLLVLCGCFALWFTDSLHHISAGWVGLTAALICLWPKLGLTSKTCIDKNIQYSTLFFAAGIIGLSTIIGYSGLGEVLVNYLTTIISFSPDSAVMNLSLLTFISTCVAVVMNLAGVPAIITPMAEHLSEVTGLSNNAVLMSQVMAFSNVLLPYQAPPLITAIAIGNLSIRAVTKVCLVTFTLSTLILIPLNFLWWDLLGMF</sequence>
<accession>A0ABR8NZS6</accession>
<dbReference type="Pfam" id="PF00939">
    <property type="entry name" value="Na_sulph_symp"/>
    <property type="match status" value="1"/>
</dbReference>
<feature type="transmembrane region" description="Helical" evidence="5">
    <location>
        <begin position="59"/>
        <end position="83"/>
    </location>
</feature>
<evidence type="ECO:0000256" key="4">
    <source>
        <dbReference type="ARBA" id="ARBA00023136"/>
    </source>
</evidence>
<dbReference type="InterPro" id="IPR001898">
    <property type="entry name" value="SLC13A/DASS"/>
</dbReference>